<evidence type="ECO:0000313" key="2">
    <source>
        <dbReference type="Proteomes" id="UP000887581"/>
    </source>
</evidence>
<accession>A0A915PEY0</accession>
<proteinExistence type="predicted"/>
<protein>
    <submittedName>
        <fullName evidence="3">Uncharacterized protein</fullName>
    </submittedName>
</protein>
<dbReference type="WBParaSite" id="sdigi.contig132.g4991.t1">
    <property type="protein sequence ID" value="sdigi.contig132.g4991.t1"/>
    <property type="gene ID" value="sdigi.contig132.g4991"/>
</dbReference>
<dbReference type="AlphaFoldDB" id="A0A915PEY0"/>
<feature type="region of interest" description="Disordered" evidence="1">
    <location>
        <begin position="1"/>
        <end position="20"/>
    </location>
</feature>
<name>A0A915PEY0_9BILA</name>
<sequence length="244" mass="25709">MSQSVVSCNNNHHHHHQQQGASNVCSIVAPACSARTIYPATLDDNLPPVGVTDNTSVVETTVFDCSQQTRVIVAPNISSSVGSPALSSSVSASSSLSSAVAVAVAHVPQQQSHLNTEESSSNTALYGSGSASPSSHYLTTHAGYLSGHSSGGPSSMLHSSCSTSSFVYPSNFFQPYYGLSSTLSEFNVLQMCCQPLFTEIASQGTDITPTAESLYGFANRLHPITPTGKHLFSYCFLDCLFEDT</sequence>
<dbReference type="Proteomes" id="UP000887581">
    <property type="component" value="Unplaced"/>
</dbReference>
<evidence type="ECO:0000313" key="3">
    <source>
        <dbReference type="WBParaSite" id="sdigi.contig132.g4991.t1"/>
    </source>
</evidence>
<reference evidence="3" key="1">
    <citation type="submission" date="2022-11" db="UniProtKB">
        <authorList>
            <consortium name="WormBaseParasite"/>
        </authorList>
    </citation>
    <scope>IDENTIFICATION</scope>
</reference>
<organism evidence="2 3">
    <name type="scientific">Setaria digitata</name>
    <dbReference type="NCBI Taxonomy" id="48799"/>
    <lineage>
        <taxon>Eukaryota</taxon>
        <taxon>Metazoa</taxon>
        <taxon>Ecdysozoa</taxon>
        <taxon>Nematoda</taxon>
        <taxon>Chromadorea</taxon>
        <taxon>Rhabditida</taxon>
        <taxon>Spirurina</taxon>
        <taxon>Spiruromorpha</taxon>
        <taxon>Filarioidea</taxon>
        <taxon>Setariidae</taxon>
        <taxon>Setaria</taxon>
    </lineage>
</organism>
<evidence type="ECO:0000256" key="1">
    <source>
        <dbReference type="SAM" id="MobiDB-lite"/>
    </source>
</evidence>
<keyword evidence="2" id="KW-1185">Reference proteome</keyword>